<dbReference type="Gene3D" id="3.40.640.10">
    <property type="entry name" value="Type I PLP-dependent aspartate aminotransferase-like (Major domain)"/>
    <property type="match status" value="1"/>
</dbReference>
<dbReference type="CDD" id="cd00616">
    <property type="entry name" value="AHBA_syn"/>
    <property type="match status" value="1"/>
</dbReference>
<dbReference type="InterPro" id="IPR015422">
    <property type="entry name" value="PyrdxlP-dep_Trfase_small"/>
</dbReference>
<comment type="similarity">
    <text evidence="1">Belongs to the DegT/DnrJ/EryC1 family.</text>
</comment>
<dbReference type="PANTHER" id="PTHR30244:SF34">
    <property type="entry name" value="DTDP-4-AMINO-4,6-DIDEOXYGALACTOSE TRANSAMINASE"/>
    <property type="match status" value="1"/>
</dbReference>
<dbReference type="SUPFAM" id="SSF53383">
    <property type="entry name" value="PLP-dependent transferases"/>
    <property type="match status" value="1"/>
</dbReference>
<sequence length="384" mass="42626">MSQRRILLSSPHMGGTEKKYVDEAFDTNWIAPLGNNVDQFEASVKNFTGIEAACALSSGTSAIHLALDLLDVGVGDIVLCSSLTFVASANPILYLGGTPVFIDSEIDSWNMCPKSLEKALKYYRMQGKQPKAVVVVNLYGQSARMDQIVEICNRFDVPIIEDAAESLGAKYRGRMSGTFGKFGVYSFNGNKIITTSGGGMLISDDTVSISKALHKATQSKEAAKHYQHEKVGYNYRLSNVCAGIGRGQMEVLEERIEQKRRIFDKYVAGLQDVPGISFMPEIEGSFHTRWLSTLTLDPGKLGVTAEGLVDYLADHNIEARPVWKPLHMQPLFKECEYFTEGQDHSRYLFEHGICLPSDTKMTDEEINRVINLVKARILTHKLLA</sequence>
<dbReference type="PIRSF" id="PIRSF000390">
    <property type="entry name" value="PLP_StrS"/>
    <property type="match status" value="1"/>
</dbReference>
<gene>
    <name evidence="2" type="ORF">ACFOEO_10920</name>
</gene>
<dbReference type="InterPro" id="IPR015424">
    <property type="entry name" value="PyrdxlP-dep_Trfase"/>
</dbReference>
<evidence type="ECO:0000313" key="3">
    <source>
        <dbReference type="Proteomes" id="UP001595637"/>
    </source>
</evidence>
<keyword evidence="2" id="KW-0808">Transferase</keyword>
<comment type="caution">
    <text evidence="2">The sequence shown here is derived from an EMBL/GenBank/DDBJ whole genome shotgun (WGS) entry which is preliminary data.</text>
</comment>
<dbReference type="PANTHER" id="PTHR30244">
    <property type="entry name" value="TRANSAMINASE"/>
    <property type="match status" value="1"/>
</dbReference>
<dbReference type="Pfam" id="PF01041">
    <property type="entry name" value="DegT_DnrJ_EryC1"/>
    <property type="match status" value="1"/>
</dbReference>
<keyword evidence="3" id="KW-1185">Reference proteome</keyword>
<accession>A0ABV7N632</accession>
<dbReference type="Proteomes" id="UP001595637">
    <property type="component" value="Unassembled WGS sequence"/>
</dbReference>
<dbReference type="InterPro" id="IPR000653">
    <property type="entry name" value="DegT/StrS_aminotransferase"/>
</dbReference>
<evidence type="ECO:0000313" key="2">
    <source>
        <dbReference type="EMBL" id="MFC3389087.1"/>
    </source>
</evidence>
<organism evidence="2 3">
    <name type="scientific">Salinicoccus sesuvii</name>
    <dbReference type="NCBI Taxonomy" id="868281"/>
    <lineage>
        <taxon>Bacteria</taxon>
        <taxon>Bacillati</taxon>
        <taxon>Bacillota</taxon>
        <taxon>Bacilli</taxon>
        <taxon>Bacillales</taxon>
        <taxon>Staphylococcaceae</taxon>
        <taxon>Salinicoccus</taxon>
    </lineage>
</organism>
<reference evidence="3" key="1">
    <citation type="journal article" date="2019" name="Int. J. Syst. Evol. Microbiol.">
        <title>The Global Catalogue of Microorganisms (GCM) 10K type strain sequencing project: providing services to taxonomists for standard genome sequencing and annotation.</title>
        <authorList>
            <consortium name="The Broad Institute Genomics Platform"/>
            <consortium name="The Broad Institute Genome Sequencing Center for Infectious Disease"/>
            <person name="Wu L."/>
            <person name="Ma J."/>
        </authorList>
    </citation>
    <scope>NUCLEOTIDE SEQUENCE [LARGE SCALE GENOMIC DNA]</scope>
    <source>
        <strain evidence="3">CCM 7756</strain>
    </source>
</reference>
<keyword evidence="1" id="KW-0663">Pyridoxal phosphate</keyword>
<dbReference type="Gene3D" id="3.90.1150.10">
    <property type="entry name" value="Aspartate Aminotransferase, domain 1"/>
    <property type="match status" value="1"/>
</dbReference>
<protein>
    <submittedName>
        <fullName evidence="2">DegT/DnrJ/EryC1/StrS family aminotransferase</fullName>
    </submittedName>
</protein>
<evidence type="ECO:0000256" key="1">
    <source>
        <dbReference type="RuleBase" id="RU004508"/>
    </source>
</evidence>
<keyword evidence="2" id="KW-0032">Aminotransferase</keyword>
<proteinExistence type="inferred from homology"/>
<dbReference type="GO" id="GO:0008483">
    <property type="term" value="F:transaminase activity"/>
    <property type="evidence" value="ECO:0007669"/>
    <property type="project" value="UniProtKB-KW"/>
</dbReference>
<dbReference type="RefSeq" id="WP_380655576.1">
    <property type="nucleotide sequence ID" value="NZ_JBHRVQ010000001.1"/>
</dbReference>
<name>A0ABV7N632_9STAP</name>
<dbReference type="EMBL" id="JBHRVQ010000001">
    <property type="protein sequence ID" value="MFC3389087.1"/>
    <property type="molecule type" value="Genomic_DNA"/>
</dbReference>
<dbReference type="InterPro" id="IPR015421">
    <property type="entry name" value="PyrdxlP-dep_Trfase_major"/>
</dbReference>